<keyword evidence="2" id="KW-0732">Signal</keyword>
<keyword evidence="4" id="KW-1185">Reference proteome</keyword>
<sequence>MNVATRNTAFSRPATKLVLLMALLLLLAAPVLAQNTKGDRPGSSQGGQRRESRFKSTFRKKNKASKKQPTYNNRAATRSRSRSSSARSRDKVGKASGNVLRRQPPKPSGTQRAWQGDITHRRIRGRNSSSASRNNVHPQTGRYVTRHPSSRGRVGGGVVSNRATVARASASSGPRSTPPRRRKVKPRSASRPFMARKSLNVYANFPRPKKRTERAQTTDLAGQPLRRRNYESPRPGVSAPVKTFSGKRRVGERPYRGPAAGSYRSATNTRPKAWTGDIAGRRIRGKNFTSKKRTEGMPILYTGRRKKARYGDRRYSGAIPGGGARSATRSRTGKTPVQGRAPGIGALGVGNYKGDVKGRRRAKGGGSVSGRLWNNNGSAVAGRQPRETRPGTFQGNIKGRRQAKGGGSVSGRLWNNNGTAVAGRQPRETRYGKFQGNVKGGRPMKGGGSVSGRLWNNRESAIAGRTPRETRYGKYQGTLKGGRPLKGGGSVSGRLWNNRESAIAGRAPRETRYGKYQGTLKGRRPLKGGGSVSGTLWNNDETPLVGRVPKPEAHKINGYPGKMKRFSASPGFGDQGEEFTGYIRLPRLRKGYIRNEKAHEDALLKKRPSVAVDQVYGLQIPVKTRRYVKNKNAAEDATPKLSPTKATKAVGELQVKVKQYRYVRNGSSAEDALKVREPGKAFARSTDYQGNIKMKKYTLFDKRGLHPDAKFVKTNKNNVDSERDMLTNFKLWWSRLFRKEETQPDHLKDKGHKPRYDKGEAGLWYE</sequence>
<feature type="compositionally biased region" description="Basic residues" evidence="1">
    <location>
        <begin position="178"/>
        <end position="188"/>
    </location>
</feature>
<feature type="compositionally biased region" description="Low complexity" evidence="1">
    <location>
        <begin position="74"/>
        <end position="86"/>
    </location>
</feature>
<name>A0AAP2GN44_9BACT</name>
<evidence type="ECO:0000313" key="4">
    <source>
        <dbReference type="Proteomes" id="UP001319080"/>
    </source>
</evidence>
<feature type="region of interest" description="Disordered" evidence="1">
    <location>
        <begin position="743"/>
        <end position="766"/>
    </location>
</feature>
<dbReference type="AlphaFoldDB" id="A0AAP2GN44"/>
<protein>
    <submittedName>
        <fullName evidence="3">Uncharacterized protein</fullName>
    </submittedName>
</protein>
<feature type="compositionally biased region" description="Low complexity" evidence="1">
    <location>
        <begin position="126"/>
        <end position="135"/>
    </location>
</feature>
<feature type="region of interest" description="Disordered" evidence="1">
    <location>
        <begin position="313"/>
        <end position="453"/>
    </location>
</feature>
<organism evidence="3 4">
    <name type="scientific">Dawidia cretensis</name>
    <dbReference type="NCBI Taxonomy" id="2782350"/>
    <lineage>
        <taxon>Bacteria</taxon>
        <taxon>Pseudomonadati</taxon>
        <taxon>Bacteroidota</taxon>
        <taxon>Cytophagia</taxon>
        <taxon>Cytophagales</taxon>
        <taxon>Chryseotaleaceae</taxon>
        <taxon>Dawidia</taxon>
    </lineage>
</organism>
<feature type="compositionally biased region" description="Basic and acidic residues" evidence="1">
    <location>
        <begin position="743"/>
        <end position="760"/>
    </location>
</feature>
<dbReference type="Proteomes" id="UP001319080">
    <property type="component" value="Unassembled WGS sequence"/>
</dbReference>
<feature type="region of interest" description="Disordered" evidence="1">
    <location>
        <begin position="472"/>
        <end position="493"/>
    </location>
</feature>
<feature type="chain" id="PRO_5042822258" evidence="2">
    <location>
        <begin position="34"/>
        <end position="766"/>
    </location>
</feature>
<feature type="compositionally biased region" description="Low complexity" evidence="1">
    <location>
        <begin position="159"/>
        <end position="175"/>
    </location>
</feature>
<evidence type="ECO:0000313" key="3">
    <source>
        <dbReference type="EMBL" id="MBT1706769.1"/>
    </source>
</evidence>
<feature type="region of interest" description="Disordered" evidence="1">
    <location>
        <begin position="519"/>
        <end position="538"/>
    </location>
</feature>
<feature type="region of interest" description="Disordered" evidence="1">
    <location>
        <begin position="35"/>
        <end position="272"/>
    </location>
</feature>
<reference evidence="3 4" key="1">
    <citation type="submission" date="2021-05" db="EMBL/GenBank/DDBJ databases">
        <title>A Polyphasic approach of four new species of the genus Ohtaekwangia: Ohtaekwangia histidinii sp. nov., Ohtaekwangia cretensis sp. nov., Ohtaekwangia indiensis sp. nov., Ohtaekwangia reichenbachii sp. nov. from diverse environment.</title>
        <authorList>
            <person name="Octaviana S."/>
        </authorList>
    </citation>
    <scope>NUCLEOTIDE SEQUENCE [LARGE SCALE GENOMIC DNA]</scope>
    <source>
        <strain evidence="3 4">PWU5</strain>
    </source>
</reference>
<proteinExistence type="predicted"/>
<evidence type="ECO:0000256" key="2">
    <source>
        <dbReference type="SAM" id="SignalP"/>
    </source>
</evidence>
<evidence type="ECO:0000256" key="1">
    <source>
        <dbReference type="SAM" id="MobiDB-lite"/>
    </source>
</evidence>
<accession>A0AAP2GN44</accession>
<feature type="signal peptide" evidence="2">
    <location>
        <begin position="1"/>
        <end position="33"/>
    </location>
</feature>
<dbReference type="EMBL" id="JAHESE010000001">
    <property type="protein sequence ID" value="MBT1706769.1"/>
    <property type="molecule type" value="Genomic_DNA"/>
</dbReference>
<feature type="compositionally biased region" description="Basic residues" evidence="1">
    <location>
        <begin position="56"/>
        <end position="66"/>
    </location>
</feature>
<comment type="caution">
    <text evidence="3">The sequence shown here is derived from an EMBL/GenBank/DDBJ whole genome shotgun (WGS) entry which is preliminary data.</text>
</comment>
<dbReference type="RefSeq" id="WP_254082359.1">
    <property type="nucleotide sequence ID" value="NZ_JAHESE010000001.1"/>
</dbReference>
<gene>
    <name evidence="3" type="ORF">KK062_00970</name>
</gene>